<dbReference type="PANTHER" id="PTHR11986">
    <property type="entry name" value="AMINOTRANSFERASE CLASS III"/>
    <property type="match status" value="1"/>
</dbReference>
<evidence type="ECO:0000259" key="6">
    <source>
        <dbReference type="PROSITE" id="PS51903"/>
    </source>
</evidence>
<dbReference type="Gene3D" id="3.40.640.10">
    <property type="entry name" value="Type I PLP-dependent aspartate aminotransferase-like (Major domain)"/>
    <property type="match status" value="1"/>
</dbReference>
<dbReference type="InterPro" id="IPR015422">
    <property type="entry name" value="PyrdxlP-dep_Trfase_small"/>
</dbReference>
<dbReference type="Gene3D" id="1.10.1780.10">
    <property type="entry name" value="Clp, N-terminal domain"/>
    <property type="match status" value="1"/>
</dbReference>
<keyword evidence="4" id="KW-0663">Pyridoxal phosphate</keyword>
<dbReference type="SUPFAM" id="SSF81923">
    <property type="entry name" value="Double Clp-N motif"/>
    <property type="match status" value="1"/>
</dbReference>
<dbReference type="InterPro" id="IPR015424">
    <property type="entry name" value="PyrdxlP-dep_Trfase"/>
</dbReference>
<comment type="caution">
    <text evidence="7">The sequence shown here is derived from an EMBL/GenBank/DDBJ whole genome shotgun (WGS) entry which is preliminary data.</text>
</comment>
<dbReference type="InterPro" id="IPR015421">
    <property type="entry name" value="PyrdxlP-dep_Trfase_major"/>
</dbReference>
<gene>
    <name evidence="7" type="ORF">A3F84_09635</name>
</gene>
<evidence type="ECO:0000256" key="4">
    <source>
        <dbReference type="ARBA" id="ARBA00022898"/>
    </source>
</evidence>
<evidence type="ECO:0000313" key="8">
    <source>
        <dbReference type="Proteomes" id="UP000178606"/>
    </source>
</evidence>
<dbReference type="PROSITE" id="PS51903">
    <property type="entry name" value="CLP_R"/>
    <property type="match status" value="1"/>
</dbReference>
<dbReference type="PANTHER" id="PTHR11986:SF79">
    <property type="entry name" value="ACETYLORNITHINE AMINOTRANSFERASE, MITOCHONDRIAL"/>
    <property type="match status" value="1"/>
</dbReference>
<accession>A0A1F6CP90</accession>
<evidence type="ECO:0000313" key="7">
    <source>
        <dbReference type="EMBL" id="OGG50682.1"/>
    </source>
</evidence>
<evidence type="ECO:0000256" key="3">
    <source>
        <dbReference type="ARBA" id="ARBA00022679"/>
    </source>
</evidence>
<dbReference type="Gene3D" id="3.90.1150.10">
    <property type="entry name" value="Aspartate Aminotransferase, domain 1"/>
    <property type="match status" value="1"/>
</dbReference>
<protein>
    <recommendedName>
        <fullName evidence="6">Clp R domain-containing protein</fullName>
    </recommendedName>
</protein>
<dbReference type="InterPro" id="IPR050103">
    <property type="entry name" value="Class-III_PLP-dep_AT"/>
</dbReference>
<evidence type="ECO:0000256" key="1">
    <source>
        <dbReference type="ARBA" id="ARBA00001933"/>
    </source>
</evidence>
<dbReference type="EMBL" id="MFKF01000201">
    <property type="protein sequence ID" value="OGG50682.1"/>
    <property type="molecule type" value="Genomic_DNA"/>
</dbReference>
<dbReference type="Proteomes" id="UP000178606">
    <property type="component" value="Unassembled WGS sequence"/>
</dbReference>
<feature type="domain" description="Clp R" evidence="6">
    <location>
        <begin position="1"/>
        <end position="145"/>
    </location>
</feature>
<dbReference type="CDD" id="cd00610">
    <property type="entry name" value="OAT_like"/>
    <property type="match status" value="1"/>
</dbReference>
<dbReference type="InterPro" id="IPR036628">
    <property type="entry name" value="Clp_N_dom_sf"/>
</dbReference>
<organism evidence="7 8">
    <name type="scientific">Handelsmanbacteria sp. (strain RIFCSPLOWO2_12_FULL_64_10)</name>
    <dbReference type="NCBI Taxonomy" id="1817868"/>
    <lineage>
        <taxon>Bacteria</taxon>
        <taxon>Candidatus Handelsmaniibacteriota</taxon>
    </lineage>
</organism>
<dbReference type="InterPro" id="IPR004176">
    <property type="entry name" value="Clp_R_N"/>
</dbReference>
<dbReference type="GO" id="GO:0030170">
    <property type="term" value="F:pyridoxal phosphate binding"/>
    <property type="evidence" value="ECO:0007669"/>
    <property type="project" value="InterPro"/>
</dbReference>
<reference evidence="7 8" key="1">
    <citation type="journal article" date="2016" name="Nat. Commun.">
        <title>Thousands of microbial genomes shed light on interconnected biogeochemical processes in an aquifer system.</title>
        <authorList>
            <person name="Anantharaman K."/>
            <person name="Brown C.T."/>
            <person name="Hug L.A."/>
            <person name="Sharon I."/>
            <person name="Castelle C.J."/>
            <person name="Probst A.J."/>
            <person name="Thomas B.C."/>
            <person name="Singh A."/>
            <person name="Wilkins M.J."/>
            <person name="Karaoz U."/>
            <person name="Brodie E.L."/>
            <person name="Williams K.H."/>
            <person name="Hubbard S.S."/>
            <person name="Banfield J.F."/>
        </authorList>
    </citation>
    <scope>NUCLEOTIDE SEQUENCE [LARGE SCALE GENOMIC DNA]</scope>
    <source>
        <strain evidence="8">RIFCSPLOWO2_12_FULL_64_10</strain>
    </source>
</reference>
<name>A0A1F6CP90_HANXR</name>
<evidence type="ECO:0000256" key="2">
    <source>
        <dbReference type="ARBA" id="ARBA00022576"/>
    </source>
</evidence>
<comment type="cofactor">
    <cofactor evidence="1">
        <name>pyridoxal 5'-phosphate</name>
        <dbReference type="ChEBI" id="CHEBI:597326"/>
    </cofactor>
</comment>
<dbReference type="Pfam" id="PF00202">
    <property type="entry name" value="Aminotran_3"/>
    <property type="match status" value="1"/>
</dbReference>
<dbReference type="GO" id="GO:0008483">
    <property type="term" value="F:transaminase activity"/>
    <property type="evidence" value="ECO:0007669"/>
    <property type="project" value="UniProtKB-KW"/>
</dbReference>
<keyword evidence="5" id="KW-0677">Repeat</keyword>
<keyword evidence="3" id="KW-0808">Transferase</keyword>
<dbReference type="GO" id="GO:0042802">
    <property type="term" value="F:identical protein binding"/>
    <property type="evidence" value="ECO:0007669"/>
    <property type="project" value="TreeGrafter"/>
</dbReference>
<evidence type="ECO:0000256" key="5">
    <source>
        <dbReference type="PROSITE-ProRule" id="PRU01251"/>
    </source>
</evidence>
<dbReference type="SUPFAM" id="SSF53383">
    <property type="entry name" value="PLP-dependent transferases"/>
    <property type="match status" value="1"/>
</dbReference>
<sequence>MQHMFTDRVKRVMEMARQESVRLGHNYIGTEHLLLGIIREGKGKATTVLINLGLNLEAVKKAVEDYVASSGGKKVEGEAPFTPRAKNILEGAAKEAKEMRSPFVGTEHLLLALLKDRDGVAAQILAAFGVNYEETREEIVAVLGGRTTGKKGKAPSQEKGGLAPVKQRIDIVTSLPGPMSSALQSLSEDYEPATFAHGQVPFGFRRGKGVFVEDVDGNTFLDFTSGVLVANIGHGRTRVMEKIEQMARDQEITNSYNFLNPYRPALARLLMETVPDYCANLRVGKAFILTTGSETVEWSMSMAIRHQGKTGHPEKRRIVAFEGAFHGRTAGARHAGGIEGVSAGYGLDIPDITHVPFPDLYRPKAHADGRPYTLQDYIAGIQQIDAGSTAAVIFETYQGAAGSRMFPAEYLQALAAWCRRNEVLLIVDEVQASFGRTGRFYAFEHYEIEPDILCLGKGISGSVPLAAVVARREIVASQGGMSSTWGGNILSSAVALETIKVLIEERLTENAARVGAYMERRLRGMMDRHPILGDSRQMGLVGGLEIVTDKASRTPNPKAAERIVMGCYRKGLLLIEPIGLGGNVIRVAPPLVITEAQAGAGIDILDGVMTQVEGETA</sequence>
<dbReference type="InterPro" id="IPR005814">
    <property type="entry name" value="Aminotrans_3"/>
</dbReference>
<dbReference type="Pfam" id="PF02861">
    <property type="entry name" value="Clp_N"/>
    <property type="match status" value="1"/>
</dbReference>
<keyword evidence="2" id="KW-0032">Aminotransferase</keyword>
<proteinExistence type="predicted"/>
<dbReference type="AlphaFoldDB" id="A0A1F6CP90"/>